<name>A0A8R1Y5N9_ONCVO</name>
<keyword evidence="1" id="KW-1133">Transmembrane helix</keyword>
<sequence length="126" mass="15180">MLKFFRRYYMTITANYLNFCQLNHNSVLIRNFATKSFLFPQKKFALLENDLRQTTKKKKKKTNTDFLLIFLCCAYFICNLSKFFLCYTQHIFKFIQEIHQLKILVNFITPVLDLLISVDNQKLVMK</sequence>
<organism evidence="2 3">
    <name type="scientific">Onchocerca volvulus</name>
    <dbReference type="NCBI Taxonomy" id="6282"/>
    <lineage>
        <taxon>Eukaryota</taxon>
        <taxon>Metazoa</taxon>
        <taxon>Ecdysozoa</taxon>
        <taxon>Nematoda</taxon>
        <taxon>Chromadorea</taxon>
        <taxon>Rhabditida</taxon>
        <taxon>Spirurina</taxon>
        <taxon>Spiruromorpha</taxon>
        <taxon>Filarioidea</taxon>
        <taxon>Onchocercidae</taxon>
        <taxon>Onchocerca</taxon>
    </lineage>
</organism>
<dbReference type="EMBL" id="CMVM020000258">
    <property type="status" value="NOT_ANNOTATED_CDS"/>
    <property type="molecule type" value="Genomic_DNA"/>
</dbReference>
<evidence type="ECO:0000313" key="3">
    <source>
        <dbReference type="Proteomes" id="UP000024404"/>
    </source>
</evidence>
<keyword evidence="1" id="KW-0812">Transmembrane</keyword>
<evidence type="ECO:0008006" key="4">
    <source>
        <dbReference type="Google" id="ProtNLM"/>
    </source>
</evidence>
<reference evidence="3" key="1">
    <citation type="submission" date="2013-10" db="EMBL/GenBank/DDBJ databases">
        <title>Genome sequencing of Onchocerca volvulus.</title>
        <authorList>
            <person name="Cotton J."/>
            <person name="Tsai J."/>
            <person name="Stanley E."/>
            <person name="Tracey A."/>
            <person name="Holroyd N."/>
            <person name="Lustigman S."/>
            <person name="Berriman M."/>
        </authorList>
    </citation>
    <scope>NUCLEOTIDE SEQUENCE</scope>
</reference>
<dbReference type="EnsemblMetazoa" id="OVOC9251.1">
    <property type="protein sequence ID" value="OVOC9251.1"/>
    <property type="gene ID" value="WBGene00246060"/>
</dbReference>
<evidence type="ECO:0000313" key="2">
    <source>
        <dbReference type="EnsemblMetazoa" id="OVOC9251.1"/>
    </source>
</evidence>
<accession>A0A8R1Y5N9</accession>
<proteinExistence type="predicted"/>
<dbReference type="Proteomes" id="UP000024404">
    <property type="component" value="Unassembled WGS sequence"/>
</dbReference>
<reference evidence="2" key="2">
    <citation type="submission" date="2022-06" db="UniProtKB">
        <authorList>
            <consortium name="EnsemblMetazoa"/>
        </authorList>
    </citation>
    <scope>IDENTIFICATION</scope>
</reference>
<keyword evidence="3" id="KW-1185">Reference proteome</keyword>
<dbReference type="AlphaFoldDB" id="A0A8R1Y5N9"/>
<evidence type="ECO:0000256" key="1">
    <source>
        <dbReference type="SAM" id="Phobius"/>
    </source>
</evidence>
<feature type="transmembrane region" description="Helical" evidence="1">
    <location>
        <begin position="66"/>
        <end position="85"/>
    </location>
</feature>
<keyword evidence="1" id="KW-0472">Membrane</keyword>
<protein>
    <recommendedName>
        <fullName evidence="4">Transmembrane protein</fullName>
    </recommendedName>
</protein>